<evidence type="ECO:0000313" key="2">
    <source>
        <dbReference type="Proteomes" id="UP000324222"/>
    </source>
</evidence>
<comment type="caution">
    <text evidence="1">The sequence shown here is derived from an EMBL/GenBank/DDBJ whole genome shotgun (WGS) entry which is preliminary data.</text>
</comment>
<keyword evidence="2" id="KW-1185">Reference proteome</keyword>
<evidence type="ECO:0000313" key="1">
    <source>
        <dbReference type="EMBL" id="MPC49576.1"/>
    </source>
</evidence>
<sequence>MPLLPLPPQPEPHCLAFPAVSGDPCWKRLTTQTHMGESAGDQSYRGNQQHSYQYFAAQLLVLVFV</sequence>
<dbReference type="AlphaFoldDB" id="A0A5B7FVK9"/>
<dbReference type="EMBL" id="VSRR010008965">
    <property type="protein sequence ID" value="MPC49576.1"/>
    <property type="molecule type" value="Genomic_DNA"/>
</dbReference>
<dbReference type="Proteomes" id="UP000324222">
    <property type="component" value="Unassembled WGS sequence"/>
</dbReference>
<organism evidence="1 2">
    <name type="scientific">Portunus trituberculatus</name>
    <name type="common">Swimming crab</name>
    <name type="synonym">Neptunus trituberculatus</name>
    <dbReference type="NCBI Taxonomy" id="210409"/>
    <lineage>
        <taxon>Eukaryota</taxon>
        <taxon>Metazoa</taxon>
        <taxon>Ecdysozoa</taxon>
        <taxon>Arthropoda</taxon>
        <taxon>Crustacea</taxon>
        <taxon>Multicrustacea</taxon>
        <taxon>Malacostraca</taxon>
        <taxon>Eumalacostraca</taxon>
        <taxon>Eucarida</taxon>
        <taxon>Decapoda</taxon>
        <taxon>Pleocyemata</taxon>
        <taxon>Brachyura</taxon>
        <taxon>Eubrachyura</taxon>
        <taxon>Portunoidea</taxon>
        <taxon>Portunidae</taxon>
        <taxon>Portuninae</taxon>
        <taxon>Portunus</taxon>
    </lineage>
</organism>
<reference evidence="1 2" key="1">
    <citation type="submission" date="2019-05" db="EMBL/GenBank/DDBJ databases">
        <title>Another draft genome of Portunus trituberculatus and its Hox gene families provides insights of decapod evolution.</title>
        <authorList>
            <person name="Jeong J.-H."/>
            <person name="Song I."/>
            <person name="Kim S."/>
            <person name="Choi T."/>
            <person name="Kim D."/>
            <person name="Ryu S."/>
            <person name="Kim W."/>
        </authorList>
    </citation>
    <scope>NUCLEOTIDE SEQUENCE [LARGE SCALE GENOMIC DNA]</scope>
    <source>
        <tissue evidence="1">Muscle</tissue>
    </source>
</reference>
<proteinExistence type="predicted"/>
<protein>
    <submittedName>
        <fullName evidence="1">Uncharacterized protein</fullName>
    </submittedName>
</protein>
<gene>
    <name evidence="1" type="ORF">E2C01_043383</name>
</gene>
<accession>A0A5B7FVK9</accession>
<name>A0A5B7FVK9_PORTR</name>